<keyword evidence="2" id="KW-1185">Reference proteome</keyword>
<organism evidence="1 2">
    <name type="scientific">Paraburkholderia steynii</name>
    <dbReference type="NCBI Taxonomy" id="1245441"/>
    <lineage>
        <taxon>Bacteria</taxon>
        <taxon>Pseudomonadati</taxon>
        <taxon>Pseudomonadota</taxon>
        <taxon>Betaproteobacteria</taxon>
        <taxon>Burkholderiales</taxon>
        <taxon>Burkholderiaceae</taxon>
        <taxon>Paraburkholderia</taxon>
    </lineage>
</organism>
<dbReference type="Proteomes" id="UP000198900">
    <property type="component" value="Unassembled WGS sequence"/>
</dbReference>
<proteinExistence type="predicted"/>
<dbReference type="RefSeq" id="WP_091785513.1">
    <property type="nucleotide sequence ID" value="NZ_FNDI01000022.1"/>
</dbReference>
<gene>
    <name evidence="1" type="ORF">SAMN04487926_12274</name>
</gene>
<evidence type="ECO:0000313" key="2">
    <source>
        <dbReference type="Proteomes" id="UP000198900"/>
    </source>
</evidence>
<reference evidence="1" key="1">
    <citation type="submission" date="2016-10" db="EMBL/GenBank/DDBJ databases">
        <authorList>
            <person name="Varghese N."/>
            <person name="Submissions S."/>
        </authorList>
    </citation>
    <scope>NUCLEOTIDE SEQUENCE [LARGE SCALE GENOMIC DNA]</scope>
    <source>
        <strain evidence="1">YR281</strain>
    </source>
</reference>
<dbReference type="AlphaFoldDB" id="A0A7Z7FJZ4"/>
<protein>
    <submittedName>
        <fullName evidence="1">Uncharacterized protein</fullName>
    </submittedName>
</protein>
<comment type="caution">
    <text evidence="1">The sequence shown here is derived from an EMBL/GenBank/DDBJ whole genome shotgun (WGS) entry which is preliminary data.</text>
</comment>
<dbReference type="EMBL" id="FNDI01000022">
    <property type="protein sequence ID" value="SDI70948.1"/>
    <property type="molecule type" value="Genomic_DNA"/>
</dbReference>
<name>A0A7Z7FJZ4_9BURK</name>
<sequence>MQTERYKGFDLWGHAIEQQRDSSEKACYGASGTVTRAGKLAAASDMLDVVETDEAAQQLGLEWARAWVDSHG</sequence>
<evidence type="ECO:0000313" key="1">
    <source>
        <dbReference type="EMBL" id="SDI70948.1"/>
    </source>
</evidence>
<accession>A0A7Z7FJZ4</accession>